<dbReference type="PIRSF" id="PIRSF036492">
    <property type="entry name" value="ALDH"/>
    <property type="match status" value="1"/>
</dbReference>
<dbReference type="InterPro" id="IPR016163">
    <property type="entry name" value="Ald_DH_C"/>
</dbReference>
<comment type="similarity">
    <text evidence="1 4 7">Belongs to the aldehyde dehydrogenase family.</text>
</comment>
<feature type="active site" evidence="5">
    <location>
        <position position="264"/>
    </location>
</feature>
<dbReference type="EMBL" id="FNFH01000002">
    <property type="protein sequence ID" value="SDJ81150.1"/>
    <property type="molecule type" value="Genomic_DNA"/>
</dbReference>
<feature type="domain" description="Aldehyde dehydrogenase" evidence="9">
    <location>
        <begin position="40"/>
        <end position="448"/>
    </location>
</feature>
<dbReference type="InterPro" id="IPR016160">
    <property type="entry name" value="Ald_DH_CS_CYS"/>
</dbReference>
<dbReference type="GO" id="GO:0005737">
    <property type="term" value="C:cytoplasm"/>
    <property type="evidence" value="ECO:0007669"/>
    <property type="project" value="TreeGrafter"/>
</dbReference>
<evidence type="ECO:0000256" key="5">
    <source>
        <dbReference type="PIRSR" id="PIRSR036492-1"/>
    </source>
</evidence>
<evidence type="ECO:0000256" key="1">
    <source>
        <dbReference type="ARBA" id="ARBA00009986"/>
    </source>
</evidence>
<keyword evidence="2 4" id="KW-0560">Oxidoreductase</keyword>
<dbReference type="FunFam" id="3.40.309.10:FF:000003">
    <property type="entry name" value="Aldehyde dehydrogenase"/>
    <property type="match status" value="1"/>
</dbReference>
<dbReference type="InterPro" id="IPR012394">
    <property type="entry name" value="Aldehyde_DH_NAD(P)"/>
</dbReference>
<evidence type="ECO:0000313" key="10">
    <source>
        <dbReference type="EMBL" id="SDJ81150.1"/>
    </source>
</evidence>
<evidence type="ECO:0000256" key="4">
    <source>
        <dbReference type="PIRNR" id="PIRNR036492"/>
    </source>
</evidence>
<evidence type="ECO:0000313" key="11">
    <source>
        <dbReference type="Proteomes" id="UP000199305"/>
    </source>
</evidence>
<keyword evidence="3" id="KW-0520">NAD</keyword>
<evidence type="ECO:0000256" key="7">
    <source>
        <dbReference type="RuleBase" id="RU003345"/>
    </source>
</evidence>
<dbReference type="OrthoDB" id="9812625at2"/>
<organism evidence="10 11">
    <name type="scientific">Microbulbifer yueqingensis</name>
    <dbReference type="NCBI Taxonomy" id="658219"/>
    <lineage>
        <taxon>Bacteria</taxon>
        <taxon>Pseudomonadati</taxon>
        <taxon>Pseudomonadota</taxon>
        <taxon>Gammaproteobacteria</taxon>
        <taxon>Cellvibrionales</taxon>
        <taxon>Microbulbiferaceae</taxon>
        <taxon>Microbulbifer</taxon>
    </lineage>
</organism>
<dbReference type="Gene3D" id="3.40.605.10">
    <property type="entry name" value="Aldehyde Dehydrogenase, Chain A, domain 1"/>
    <property type="match status" value="1"/>
</dbReference>
<feature type="compositionally biased region" description="Polar residues" evidence="8">
    <location>
        <begin position="1"/>
        <end position="14"/>
    </location>
</feature>
<protein>
    <recommendedName>
        <fullName evidence="4">Aldehyde dehydrogenase</fullName>
    </recommendedName>
</protein>
<sequence length="476" mass="52285">MEENTLEPQLSSESAAGHDHGRSTAALVGGLRAYFRSGTTAELSWRRQQLRQLRKMITENEARFLQALGEDLHKAPQESYMTEVSAVCGDIDHALRRLKSWVKPRRVSTPLVAQPARSYVQPEPLGVVLIIGAWNYPLQLLLSPLVPAIAAGNCAVVKPSELAPATSALVAQLLPRYLDSDAFACVEGAVPETTALLEQRWDHILYTGGGHVGKIVMQAAAKHLTPVTLELGGKSPCIVADDADIAVTARRIAWGKFTNAGQTCIAPDYLLCTRGTAERLVPAIEAEVTRMFGPEPQESPDYGRIINRRHAERLAAYLGEGQVAWGGQVDLDNCYVAPTLLRDTGVDARVMQEEIFGPILPVIELDDLREAEDFVNRREKPLALYVFTSNSAMADRFLSRCSSGNACVNDCMMFMAAHELPFGGVGQSGMGNYHGEHGFRTFSHFKAVMKRAYALDLALRYAPFSAAKLRLLRWLR</sequence>
<dbReference type="InterPro" id="IPR016162">
    <property type="entry name" value="Ald_DH_N"/>
</dbReference>
<dbReference type="SUPFAM" id="SSF53720">
    <property type="entry name" value="ALDH-like"/>
    <property type="match status" value="1"/>
</dbReference>
<evidence type="ECO:0000256" key="3">
    <source>
        <dbReference type="ARBA" id="ARBA00023027"/>
    </source>
</evidence>
<feature type="active site" evidence="5 6">
    <location>
        <position position="230"/>
    </location>
</feature>
<dbReference type="STRING" id="658219.SAMN05216212_0838"/>
<dbReference type="AlphaFoldDB" id="A0A1G8WU79"/>
<dbReference type="GO" id="GO:0006081">
    <property type="term" value="P:aldehyde metabolic process"/>
    <property type="evidence" value="ECO:0007669"/>
    <property type="project" value="InterPro"/>
</dbReference>
<keyword evidence="11" id="KW-1185">Reference proteome</keyword>
<evidence type="ECO:0000256" key="8">
    <source>
        <dbReference type="SAM" id="MobiDB-lite"/>
    </source>
</evidence>
<evidence type="ECO:0000256" key="2">
    <source>
        <dbReference type="ARBA" id="ARBA00023002"/>
    </source>
</evidence>
<dbReference type="PANTHER" id="PTHR43570:SF16">
    <property type="entry name" value="ALDEHYDE DEHYDROGENASE TYPE III, ISOFORM Q"/>
    <property type="match status" value="1"/>
</dbReference>
<dbReference type="Gene3D" id="3.40.309.10">
    <property type="entry name" value="Aldehyde Dehydrogenase, Chain A, domain 2"/>
    <property type="match status" value="1"/>
</dbReference>
<reference evidence="11" key="1">
    <citation type="submission" date="2016-10" db="EMBL/GenBank/DDBJ databases">
        <authorList>
            <person name="Varghese N."/>
            <person name="Submissions S."/>
        </authorList>
    </citation>
    <scope>NUCLEOTIDE SEQUENCE [LARGE SCALE GENOMIC DNA]</scope>
    <source>
        <strain evidence="11">CGMCC 1.10658</strain>
    </source>
</reference>
<dbReference type="CDD" id="cd07087">
    <property type="entry name" value="ALDH_F3-13-14_CALDH-like"/>
    <property type="match status" value="1"/>
</dbReference>
<dbReference type="InterPro" id="IPR016161">
    <property type="entry name" value="Ald_DH/histidinol_DH"/>
</dbReference>
<dbReference type="FunFam" id="3.40.605.10:FF:000004">
    <property type="entry name" value="Aldehyde dehydrogenase"/>
    <property type="match status" value="1"/>
</dbReference>
<dbReference type="PANTHER" id="PTHR43570">
    <property type="entry name" value="ALDEHYDE DEHYDROGENASE"/>
    <property type="match status" value="1"/>
</dbReference>
<feature type="region of interest" description="Disordered" evidence="8">
    <location>
        <begin position="1"/>
        <end position="21"/>
    </location>
</feature>
<dbReference type="InterPro" id="IPR029510">
    <property type="entry name" value="Ald_DH_CS_GLU"/>
</dbReference>
<name>A0A1G8WU79_9GAMM</name>
<evidence type="ECO:0000259" key="9">
    <source>
        <dbReference type="Pfam" id="PF00171"/>
    </source>
</evidence>
<accession>A0A1G8WU79</accession>
<dbReference type="InterPro" id="IPR015590">
    <property type="entry name" value="Aldehyde_DH_dom"/>
</dbReference>
<dbReference type="PROSITE" id="PS00687">
    <property type="entry name" value="ALDEHYDE_DEHYDR_GLU"/>
    <property type="match status" value="1"/>
</dbReference>
<gene>
    <name evidence="10" type="ORF">SAMN05216212_0838</name>
</gene>
<dbReference type="Pfam" id="PF00171">
    <property type="entry name" value="Aldedh"/>
    <property type="match status" value="1"/>
</dbReference>
<evidence type="ECO:0000256" key="6">
    <source>
        <dbReference type="PROSITE-ProRule" id="PRU10007"/>
    </source>
</evidence>
<dbReference type="Proteomes" id="UP000199305">
    <property type="component" value="Unassembled WGS sequence"/>
</dbReference>
<dbReference type="GO" id="GO:0004029">
    <property type="term" value="F:aldehyde dehydrogenase (NAD+) activity"/>
    <property type="evidence" value="ECO:0007669"/>
    <property type="project" value="TreeGrafter"/>
</dbReference>
<dbReference type="PROSITE" id="PS00070">
    <property type="entry name" value="ALDEHYDE_DEHYDR_CYS"/>
    <property type="match status" value="1"/>
</dbReference>
<proteinExistence type="inferred from homology"/>